<dbReference type="GeneID" id="30150386"/>
<dbReference type="EMBL" id="KV454428">
    <property type="protein sequence ID" value="ODQ81073.1"/>
    <property type="molecule type" value="Genomic_DNA"/>
</dbReference>
<protein>
    <submittedName>
        <fullName evidence="2">Uncharacterized protein</fullName>
    </submittedName>
</protein>
<dbReference type="AlphaFoldDB" id="A0A1E3QTR4"/>
<evidence type="ECO:0000256" key="1">
    <source>
        <dbReference type="SAM" id="Phobius"/>
    </source>
</evidence>
<sequence length="231" mass="25564">MISDTSFYTSNTLVALTHTLTKVLEVFPSFESWSSYITYLSVFLGSLIAVPILLLIVLDFVVYSLGHACYACAKGTDFEYLVEGVISDFISAGKDAPKASVVNPSTNTGLPWFSVESVLVSLSVLFKSMYSLNQSPPPTAPVSRPSFTSLVSLASSQFSFRSYSLSSTTVNDDERHTIPELSSSSPRLQTSTGLNKYVIDAMQMINRMREEKRQKKQAIGEKESIIYEKCW</sequence>
<proteinExistence type="predicted"/>
<evidence type="ECO:0000313" key="3">
    <source>
        <dbReference type="Proteomes" id="UP000094336"/>
    </source>
</evidence>
<dbReference type="RefSeq" id="XP_018986401.1">
    <property type="nucleotide sequence ID" value="XM_019132533.1"/>
</dbReference>
<feature type="transmembrane region" description="Helical" evidence="1">
    <location>
        <begin position="36"/>
        <end position="58"/>
    </location>
</feature>
<keyword evidence="1" id="KW-1133">Transmembrane helix</keyword>
<keyword evidence="3" id="KW-1185">Reference proteome</keyword>
<reference evidence="3" key="1">
    <citation type="submission" date="2016-05" db="EMBL/GenBank/DDBJ databases">
        <title>Comparative genomics of biotechnologically important yeasts.</title>
        <authorList>
            <consortium name="DOE Joint Genome Institute"/>
            <person name="Riley R."/>
            <person name="Haridas S."/>
            <person name="Wolfe K.H."/>
            <person name="Lopes M.R."/>
            <person name="Hittinger C.T."/>
            <person name="Goker M."/>
            <person name="Salamov A."/>
            <person name="Wisecaver J."/>
            <person name="Long T.M."/>
            <person name="Aerts A.L."/>
            <person name="Barry K."/>
            <person name="Choi C."/>
            <person name="Clum A."/>
            <person name="Coughlan A.Y."/>
            <person name="Deshpande S."/>
            <person name="Douglass A.P."/>
            <person name="Hanson S.J."/>
            <person name="Klenk H.-P."/>
            <person name="Labutti K."/>
            <person name="Lapidus A."/>
            <person name="Lindquist E."/>
            <person name="Lipzen A."/>
            <person name="Meier-Kolthoff J.P."/>
            <person name="Ohm R.A."/>
            <person name="Otillar R.P."/>
            <person name="Pangilinan J."/>
            <person name="Peng Y."/>
            <person name="Rokas A."/>
            <person name="Rosa C.A."/>
            <person name="Scheuner C."/>
            <person name="Sibirny A.A."/>
            <person name="Slot J.C."/>
            <person name="Stielow J.B."/>
            <person name="Sun H."/>
            <person name="Kurtzman C.P."/>
            <person name="Blackwell M."/>
            <person name="Grigoriev I.V."/>
            <person name="Jeffries T.W."/>
        </authorList>
    </citation>
    <scope>NUCLEOTIDE SEQUENCE [LARGE SCALE GENOMIC DNA]</scope>
    <source>
        <strain evidence="3">NRRL Y-12698</strain>
    </source>
</reference>
<gene>
    <name evidence="2" type="ORF">BABINDRAFT_6915</name>
</gene>
<organism evidence="2 3">
    <name type="scientific">Babjeviella inositovora NRRL Y-12698</name>
    <dbReference type="NCBI Taxonomy" id="984486"/>
    <lineage>
        <taxon>Eukaryota</taxon>
        <taxon>Fungi</taxon>
        <taxon>Dikarya</taxon>
        <taxon>Ascomycota</taxon>
        <taxon>Saccharomycotina</taxon>
        <taxon>Pichiomycetes</taxon>
        <taxon>Serinales incertae sedis</taxon>
        <taxon>Babjeviella</taxon>
    </lineage>
</organism>
<keyword evidence="1" id="KW-0472">Membrane</keyword>
<evidence type="ECO:0000313" key="2">
    <source>
        <dbReference type="EMBL" id="ODQ81073.1"/>
    </source>
</evidence>
<name>A0A1E3QTR4_9ASCO</name>
<accession>A0A1E3QTR4</accession>
<keyword evidence="1" id="KW-0812">Transmembrane</keyword>
<dbReference type="Proteomes" id="UP000094336">
    <property type="component" value="Unassembled WGS sequence"/>
</dbReference>